<dbReference type="SMART" id="SM00278">
    <property type="entry name" value="HhH1"/>
    <property type="match status" value="2"/>
</dbReference>
<dbReference type="Pfam" id="PF12836">
    <property type="entry name" value="HHH_3"/>
    <property type="match status" value="1"/>
</dbReference>
<dbReference type="PROSITE" id="PS51257">
    <property type="entry name" value="PROKAR_LIPOPROTEIN"/>
    <property type="match status" value="1"/>
</dbReference>
<reference evidence="4 5" key="1">
    <citation type="journal article" date="2013" name="Genome Announc.">
        <title>Draft genome sequences for three mercury-methylating, sulfate-reducing bacteria.</title>
        <authorList>
            <person name="Brown S.D."/>
            <person name="Hurt R.A.Jr."/>
            <person name="Gilmour C.C."/>
            <person name="Elias D.A."/>
        </authorList>
    </citation>
    <scope>NUCLEOTIDE SEQUENCE [LARGE SCALE GENOMIC DNA]</scope>
    <source>
        <strain evidence="4 5">DSM 2059</strain>
    </source>
</reference>
<feature type="domain" description="Helix-hairpin-helix DNA-binding motif class 1" evidence="3">
    <location>
        <begin position="70"/>
        <end position="89"/>
    </location>
</feature>
<evidence type="ECO:0000256" key="2">
    <source>
        <dbReference type="SAM" id="SignalP"/>
    </source>
</evidence>
<dbReference type="SUPFAM" id="SSF47781">
    <property type="entry name" value="RuvA domain 2-like"/>
    <property type="match status" value="1"/>
</dbReference>
<proteinExistence type="predicted"/>
<dbReference type="InterPro" id="IPR003583">
    <property type="entry name" value="Hlx-hairpin-Hlx_DNA-bd_motif"/>
</dbReference>
<dbReference type="PANTHER" id="PTHR21180">
    <property type="entry name" value="ENDONUCLEASE/EXONUCLEASE/PHOSPHATASE FAMILY DOMAIN-CONTAINING PROTEIN 1"/>
    <property type="match status" value="1"/>
</dbReference>
<dbReference type="NCBIfam" id="TIGR00426">
    <property type="entry name" value="competence protein ComEA helix-hairpin-helix repeat region"/>
    <property type="match status" value="1"/>
</dbReference>
<evidence type="ECO:0000313" key="4">
    <source>
        <dbReference type="EMBL" id="EPR39123.1"/>
    </source>
</evidence>
<evidence type="ECO:0000256" key="1">
    <source>
        <dbReference type="SAM" id="MobiDB-lite"/>
    </source>
</evidence>
<dbReference type="GO" id="GO:0003677">
    <property type="term" value="F:DNA binding"/>
    <property type="evidence" value="ECO:0007669"/>
    <property type="project" value="InterPro"/>
</dbReference>
<dbReference type="Gene3D" id="1.10.150.280">
    <property type="entry name" value="AF1531-like domain"/>
    <property type="match status" value="1"/>
</dbReference>
<comment type="caution">
    <text evidence="4">The sequence shown here is derived from an EMBL/GenBank/DDBJ whole genome shotgun (WGS) entry which is preliminary data.</text>
</comment>
<feature type="region of interest" description="Disordered" evidence="1">
    <location>
        <begin position="94"/>
        <end position="116"/>
    </location>
</feature>
<feature type="signal peptide" evidence="2">
    <location>
        <begin position="1"/>
        <end position="26"/>
    </location>
</feature>
<dbReference type="InterPro" id="IPR051675">
    <property type="entry name" value="Endo/Exo/Phosphatase_dom_1"/>
</dbReference>
<name>S7V390_DESML</name>
<dbReference type="AlphaFoldDB" id="S7V390"/>
<organism evidence="4 5">
    <name type="scientific">Desulfococcus multivorans DSM 2059</name>
    <dbReference type="NCBI Taxonomy" id="1121405"/>
    <lineage>
        <taxon>Bacteria</taxon>
        <taxon>Pseudomonadati</taxon>
        <taxon>Thermodesulfobacteriota</taxon>
        <taxon>Desulfobacteria</taxon>
        <taxon>Desulfobacterales</taxon>
        <taxon>Desulfococcaceae</taxon>
        <taxon>Desulfococcus</taxon>
    </lineage>
</organism>
<dbReference type="GO" id="GO:0015628">
    <property type="term" value="P:protein secretion by the type II secretion system"/>
    <property type="evidence" value="ECO:0007669"/>
    <property type="project" value="TreeGrafter"/>
</dbReference>
<dbReference type="eggNOG" id="COG1555">
    <property type="taxonomic scope" value="Bacteria"/>
</dbReference>
<feature type="domain" description="Helix-hairpin-helix DNA-binding motif class 1" evidence="3">
    <location>
        <begin position="40"/>
        <end position="59"/>
    </location>
</feature>
<dbReference type="RefSeq" id="WP_020877536.1">
    <property type="nucleotide sequence ID" value="NZ_ATHJ01000092.1"/>
</dbReference>
<keyword evidence="5" id="KW-1185">Reference proteome</keyword>
<dbReference type="Proteomes" id="UP000014977">
    <property type="component" value="Unassembled WGS sequence"/>
</dbReference>
<sequence length="116" mass="12454">MKRFKVLTAAVMVMGCILCFSTCLWAGESGKVNINTASAEELAGLNRIGLKTAARIIEYRDSVGRFNAPEELMNVKGIGEKLFDLNRDRIIVEGNDAPERTGDGISQSDASSGSKG</sequence>
<dbReference type="EMBL" id="ATHJ01000092">
    <property type="protein sequence ID" value="EPR39123.1"/>
    <property type="molecule type" value="Genomic_DNA"/>
</dbReference>
<dbReference type="GO" id="GO:0006281">
    <property type="term" value="P:DNA repair"/>
    <property type="evidence" value="ECO:0007669"/>
    <property type="project" value="InterPro"/>
</dbReference>
<dbReference type="GO" id="GO:0015627">
    <property type="term" value="C:type II protein secretion system complex"/>
    <property type="evidence" value="ECO:0007669"/>
    <property type="project" value="TreeGrafter"/>
</dbReference>
<dbReference type="PANTHER" id="PTHR21180:SF32">
    <property type="entry name" value="ENDONUCLEASE_EXONUCLEASE_PHOSPHATASE FAMILY DOMAIN-CONTAINING PROTEIN 1"/>
    <property type="match status" value="1"/>
</dbReference>
<dbReference type="OrthoDB" id="5296317at2"/>
<gene>
    <name evidence="4" type="ORF">dsmv_2779</name>
</gene>
<dbReference type="STRING" id="897.B2D07_10970"/>
<dbReference type="InterPro" id="IPR010994">
    <property type="entry name" value="RuvA_2-like"/>
</dbReference>
<evidence type="ECO:0000259" key="3">
    <source>
        <dbReference type="SMART" id="SM00278"/>
    </source>
</evidence>
<accession>S7V390</accession>
<dbReference type="InterPro" id="IPR004509">
    <property type="entry name" value="Competence_ComEA_HhH"/>
</dbReference>
<feature type="chain" id="PRO_5030177294" evidence="2">
    <location>
        <begin position="27"/>
        <end position="116"/>
    </location>
</feature>
<protein>
    <submittedName>
        <fullName evidence="4">Competence protein ComEA helix-hairpin-helix repeat protein</fullName>
    </submittedName>
</protein>
<feature type="compositionally biased region" description="Polar residues" evidence="1">
    <location>
        <begin position="104"/>
        <end position="116"/>
    </location>
</feature>
<keyword evidence="2" id="KW-0732">Signal</keyword>
<evidence type="ECO:0000313" key="5">
    <source>
        <dbReference type="Proteomes" id="UP000014977"/>
    </source>
</evidence>